<evidence type="ECO:0000313" key="3">
    <source>
        <dbReference type="Proteomes" id="UP000265703"/>
    </source>
</evidence>
<accession>A0A397SIZ6</accession>
<dbReference type="OrthoDB" id="2448759at2759"/>
<dbReference type="Proteomes" id="UP000265703">
    <property type="component" value="Unassembled WGS sequence"/>
</dbReference>
<evidence type="ECO:0000313" key="2">
    <source>
        <dbReference type="EMBL" id="RIA84616.1"/>
    </source>
</evidence>
<keyword evidence="3" id="KW-1185">Reference proteome</keyword>
<gene>
    <name evidence="2" type="ORF">C1645_832009</name>
</gene>
<feature type="region of interest" description="Disordered" evidence="1">
    <location>
        <begin position="1"/>
        <end position="22"/>
    </location>
</feature>
<reference evidence="2 3" key="1">
    <citation type="submission" date="2018-06" db="EMBL/GenBank/DDBJ databases">
        <title>Comparative genomics reveals the genomic features of Rhizophagus irregularis, R. cerebriforme, R. diaphanum and Gigaspora rosea, and their symbiotic lifestyle signature.</title>
        <authorList>
            <person name="Morin E."/>
            <person name="San Clemente H."/>
            <person name="Chen E.C.H."/>
            <person name="De La Providencia I."/>
            <person name="Hainaut M."/>
            <person name="Kuo A."/>
            <person name="Kohler A."/>
            <person name="Murat C."/>
            <person name="Tang N."/>
            <person name="Roy S."/>
            <person name="Loubradou J."/>
            <person name="Henrissat B."/>
            <person name="Grigoriev I.V."/>
            <person name="Corradi N."/>
            <person name="Roux C."/>
            <person name="Martin F.M."/>
        </authorList>
    </citation>
    <scope>NUCLEOTIDE SEQUENCE [LARGE SCALE GENOMIC DNA]</scope>
    <source>
        <strain evidence="2 3">DAOM 227022</strain>
    </source>
</reference>
<dbReference type="EMBL" id="QKYT01000480">
    <property type="protein sequence ID" value="RIA84616.1"/>
    <property type="molecule type" value="Genomic_DNA"/>
</dbReference>
<sequence>MLSEVTPAAEPSINDNNDNNNGGKLVNEDSMKCYSKIAACPLTQLIGTWEIKVDENIFTTNIDHITFVQVALIHKERKLLTKLYPILSILNTSTNTSQTAQTELEANLPSLFLIKTALRLGKIDLAKHTMNRSNYFTSETSKTIGEMQSFPSSLINFFDGMIITLEKKKHEVINRKRKQRNLELKSLPSIAKKNEIELYMKGDENIIISGKYKELSFDGDVLKKLIPVGNFEYTITLPSNYEDIFNNLLQIYFNNWDINDIYNKIAEIILIGCQVPSPNVVILEPEKSPNCNENVHDVCNMYFNDVGLSNSNYLDIAYDEAIFRRLITYFEKKDNITANLGIHYLDKLEKVVDYQATCHVLELIWIAIGIAISEKSNYTRSVIYFLSYVNDDITLQNLLQYVCSANLTQKGHYFGFDEALERFGDSISIKEECVVKSQKDSLWKLANDLLVAFNLSNPALHELFINTKEMNEEEFQHLFSYYNSRIN</sequence>
<comment type="caution">
    <text evidence="2">The sequence shown here is derived from an EMBL/GenBank/DDBJ whole genome shotgun (WGS) entry which is preliminary data.</text>
</comment>
<protein>
    <submittedName>
        <fullName evidence="2">Uncharacterized protein</fullName>
    </submittedName>
</protein>
<dbReference type="AlphaFoldDB" id="A0A397SIZ6"/>
<proteinExistence type="predicted"/>
<organism evidence="2 3">
    <name type="scientific">Glomus cerebriforme</name>
    <dbReference type="NCBI Taxonomy" id="658196"/>
    <lineage>
        <taxon>Eukaryota</taxon>
        <taxon>Fungi</taxon>
        <taxon>Fungi incertae sedis</taxon>
        <taxon>Mucoromycota</taxon>
        <taxon>Glomeromycotina</taxon>
        <taxon>Glomeromycetes</taxon>
        <taxon>Glomerales</taxon>
        <taxon>Glomeraceae</taxon>
        <taxon>Glomus</taxon>
    </lineage>
</organism>
<name>A0A397SIZ6_9GLOM</name>
<evidence type="ECO:0000256" key="1">
    <source>
        <dbReference type="SAM" id="MobiDB-lite"/>
    </source>
</evidence>